<accession>A0A382ZZF6</accession>
<proteinExistence type="predicted"/>
<evidence type="ECO:0000259" key="4">
    <source>
        <dbReference type="PROSITE" id="PS51007"/>
    </source>
</evidence>
<dbReference type="PROSITE" id="PS51007">
    <property type="entry name" value="CYTC"/>
    <property type="match status" value="2"/>
</dbReference>
<dbReference type="SUPFAM" id="SSF46626">
    <property type="entry name" value="Cytochrome c"/>
    <property type="match status" value="2"/>
</dbReference>
<feature type="non-terminal residue" evidence="5">
    <location>
        <position position="254"/>
    </location>
</feature>
<dbReference type="AlphaFoldDB" id="A0A382ZZF6"/>
<dbReference type="InterPro" id="IPR009056">
    <property type="entry name" value="Cyt_c-like_dom"/>
</dbReference>
<feature type="domain" description="Cytochrome c" evidence="4">
    <location>
        <begin position="133"/>
        <end position="243"/>
    </location>
</feature>
<evidence type="ECO:0000256" key="1">
    <source>
        <dbReference type="ARBA" id="ARBA00022617"/>
    </source>
</evidence>
<dbReference type="EMBL" id="UINC01187776">
    <property type="protein sequence ID" value="SVE00680.1"/>
    <property type="molecule type" value="Genomic_DNA"/>
</dbReference>
<keyword evidence="3" id="KW-0408">Iron</keyword>
<gene>
    <name evidence="5" type="ORF">METZ01_LOCUS453534</name>
</gene>
<evidence type="ECO:0000256" key="3">
    <source>
        <dbReference type="ARBA" id="ARBA00023004"/>
    </source>
</evidence>
<evidence type="ECO:0000256" key="2">
    <source>
        <dbReference type="ARBA" id="ARBA00022723"/>
    </source>
</evidence>
<sequence length="254" mass="28809">RIVTVILALNKDDTKKKPNSAHKTFVEAGQWVVRNNNCQGCHIIEDRGGDILSNFVAMEYGPPNLNTEGAKVQPGWLLSFFDNPTTIRPNLLVRMPSFELGDEKWNNLIKYFQYWDGQTTPYEGDYIPQKNNVGYRAGIKLHEMGACNNCHYYGTTKPLQTPQTWAPNMALTKERLRPDWVMEWLRDPQKIMPGTKMPKPYIPAPEELTSSDASEIFGTEIMKLSGDDDSMLRGLTDYVYTIPGKVDISSEIAT</sequence>
<feature type="domain" description="Cytochrome c" evidence="4">
    <location>
        <begin position="24"/>
        <end position="116"/>
    </location>
</feature>
<organism evidence="5">
    <name type="scientific">marine metagenome</name>
    <dbReference type="NCBI Taxonomy" id="408172"/>
    <lineage>
        <taxon>unclassified sequences</taxon>
        <taxon>metagenomes</taxon>
        <taxon>ecological metagenomes</taxon>
    </lineage>
</organism>
<dbReference type="GO" id="GO:0046872">
    <property type="term" value="F:metal ion binding"/>
    <property type="evidence" value="ECO:0007669"/>
    <property type="project" value="UniProtKB-KW"/>
</dbReference>
<evidence type="ECO:0000313" key="5">
    <source>
        <dbReference type="EMBL" id="SVE00680.1"/>
    </source>
</evidence>
<dbReference type="Gene3D" id="1.10.760.10">
    <property type="entry name" value="Cytochrome c-like domain"/>
    <property type="match status" value="2"/>
</dbReference>
<keyword evidence="1" id="KW-0349">Heme</keyword>
<name>A0A382ZZF6_9ZZZZ</name>
<keyword evidence="2" id="KW-0479">Metal-binding</keyword>
<reference evidence="5" key="1">
    <citation type="submission" date="2018-05" db="EMBL/GenBank/DDBJ databases">
        <authorList>
            <person name="Lanie J.A."/>
            <person name="Ng W.-L."/>
            <person name="Kazmierczak K.M."/>
            <person name="Andrzejewski T.M."/>
            <person name="Davidsen T.M."/>
            <person name="Wayne K.J."/>
            <person name="Tettelin H."/>
            <person name="Glass J.I."/>
            <person name="Rusch D."/>
            <person name="Podicherti R."/>
            <person name="Tsui H.-C.T."/>
            <person name="Winkler M.E."/>
        </authorList>
    </citation>
    <scope>NUCLEOTIDE SEQUENCE</scope>
</reference>
<dbReference type="InterPro" id="IPR036909">
    <property type="entry name" value="Cyt_c-like_dom_sf"/>
</dbReference>
<dbReference type="GO" id="GO:0020037">
    <property type="term" value="F:heme binding"/>
    <property type="evidence" value="ECO:0007669"/>
    <property type="project" value="InterPro"/>
</dbReference>
<feature type="non-terminal residue" evidence="5">
    <location>
        <position position="1"/>
    </location>
</feature>
<dbReference type="GO" id="GO:0009055">
    <property type="term" value="F:electron transfer activity"/>
    <property type="evidence" value="ECO:0007669"/>
    <property type="project" value="InterPro"/>
</dbReference>
<protein>
    <recommendedName>
        <fullName evidence="4">Cytochrome c domain-containing protein</fullName>
    </recommendedName>
</protein>